<comment type="similarity">
    <text evidence="1 4">Belongs to the glycosyl hydrolase 26 family.</text>
</comment>
<dbReference type="EMBL" id="RCYZ01000003">
    <property type="protein sequence ID" value="TPG66485.1"/>
    <property type="molecule type" value="Genomic_DNA"/>
</dbReference>
<dbReference type="GO" id="GO:0030246">
    <property type="term" value="F:carbohydrate binding"/>
    <property type="evidence" value="ECO:0007669"/>
    <property type="project" value="InterPro"/>
</dbReference>
<proteinExistence type="inferred from homology"/>
<gene>
    <name evidence="7" type="ORF">EAH73_08740</name>
</gene>
<dbReference type="InterPro" id="IPR017853">
    <property type="entry name" value="GH"/>
</dbReference>
<dbReference type="PANTHER" id="PTHR40079">
    <property type="entry name" value="MANNAN ENDO-1,4-BETA-MANNOSIDASE E-RELATED"/>
    <property type="match status" value="1"/>
</dbReference>
<evidence type="ECO:0000259" key="5">
    <source>
        <dbReference type="PROSITE" id="PS51175"/>
    </source>
</evidence>
<name>A0A502GY80_9BACT</name>
<keyword evidence="2 4" id="KW-0378">Hydrolase</keyword>
<feature type="domain" description="GH26" evidence="6">
    <location>
        <begin position="182"/>
        <end position="491"/>
    </location>
</feature>
<evidence type="ECO:0000259" key="6">
    <source>
        <dbReference type="PROSITE" id="PS51764"/>
    </source>
</evidence>
<dbReference type="OrthoDB" id="9816550at2"/>
<dbReference type="InterPro" id="IPR008979">
    <property type="entry name" value="Galactose-bd-like_sf"/>
</dbReference>
<dbReference type="Gene3D" id="3.20.20.80">
    <property type="entry name" value="Glycosidases"/>
    <property type="match status" value="1"/>
</dbReference>
<organism evidence="7 8">
    <name type="scientific">Hymenobacter nivis</name>
    <dbReference type="NCBI Taxonomy" id="1850093"/>
    <lineage>
        <taxon>Bacteria</taxon>
        <taxon>Pseudomonadati</taxon>
        <taxon>Bacteroidota</taxon>
        <taxon>Cytophagia</taxon>
        <taxon>Cytophagales</taxon>
        <taxon>Hymenobacteraceae</taxon>
        <taxon>Hymenobacter</taxon>
    </lineage>
</organism>
<dbReference type="Pfam" id="PF16990">
    <property type="entry name" value="CBM_35"/>
    <property type="match status" value="1"/>
</dbReference>
<dbReference type="SUPFAM" id="SSF49785">
    <property type="entry name" value="Galactose-binding domain-like"/>
    <property type="match status" value="1"/>
</dbReference>
<dbReference type="InterPro" id="IPR022790">
    <property type="entry name" value="GH26_dom"/>
</dbReference>
<dbReference type="GO" id="GO:0016985">
    <property type="term" value="F:mannan endo-1,4-beta-mannosidase activity"/>
    <property type="evidence" value="ECO:0007669"/>
    <property type="project" value="InterPro"/>
</dbReference>
<keyword evidence="8" id="KW-1185">Reference proteome</keyword>
<sequence>MHSSLLDSLGRWGRGLALAGAVLAPLAGWAQTTVVPLTNGRAEAEAGVLSGVTVATTPTGFSGAGFVTGFDNNDAKNVAITFDNPTAGLYKLAVGYTSPYGPKVANLDVNGSKSTVSFASTTAGADFAAADAGTVLLPAGLTTVTIGGNYGYYGVDYVQLTAASVAPPPKPAKQLSDPLATPAAKALHGYLVDLYGNKILSGQQDDNYGRANSEVSYVLATTGKEPAIVSMDIFDYSAAPVAKYGTPSGTTERYLGWSRSGNGRGITALIWHWRAPADNVTTANPTSSPDGAFYTTNTNFNFAAALADTAGTKYHLLLADIDLIAVQLKKFQVAGVPVLWRPLHETPGTFFWWGNQGPDNFKKLWQLLYTRLTVRHQLHNLIWVYSANATPDAAWYPGDAYVDVAGDDIYQSSATPDPNVNISGNWTAMRALAPTKLIALTESESLVNPAQARGYATWWSWFCAWQGSYIRTQPVAFLTSLYNDNDIIAKDRLADWATQSPLAARSGAAATAAGLTAFPNPASGYTLTASLRLATAQAVTVELLNALGQRVVTLHPRLAAGANQFQVPLAGVAPGVYQLVVRPAGQPALSQHVLITK</sequence>
<dbReference type="PANTHER" id="PTHR40079:SF4">
    <property type="entry name" value="GH26 DOMAIN-CONTAINING PROTEIN-RELATED"/>
    <property type="match status" value="1"/>
</dbReference>
<feature type="active site" description="Proton donor" evidence="4">
    <location>
        <position position="345"/>
    </location>
</feature>
<feature type="domain" description="CBM6" evidence="5">
    <location>
        <begin position="40"/>
        <end position="161"/>
    </location>
</feature>
<dbReference type="GO" id="GO:0006080">
    <property type="term" value="P:substituted mannan metabolic process"/>
    <property type="evidence" value="ECO:0007669"/>
    <property type="project" value="InterPro"/>
</dbReference>
<keyword evidence="3 4" id="KW-0326">Glycosidase</keyword>
<dbReference type="PROSITE" id="PS51764">
    <property type="entry name" value="GH26"/>
    <property type="match status" value="1"/>
</dbReference>
<accession>A0A502GY80</accession>
<dbReference type="RefSeq" id="WP_140466115.1">
    <property type="nucleotide sequence ID" value="NZ_RCYZ01000003.1"/>
</dbReference>
<dbReference type="Pfam" id="PF02156">
    <property type="entry name" value="Glyco_hydro_26"/>
    <property type="match status" value="1"/>
</dbReference>
<dbReference type="PROSITE" id="PS51175">
    <property type="entry name" value="CBM6"/>
    <property type="match status" value="1"/>
</dbReference>
<dbReference type="PRINTS" id="PR00739">
    <property type="entry name" value="GLHYDRLASE26"/>
</dbReference>
<dbReference type="Gene3D" id="2.60.120.260">
    <property type="entry name" value="Galactose-binding domain-like"/>
    <property type="match status" value="1"/>
</dbReference>
<protein>
    <submittedName>
        <fullName evidence="7">Mannan endo-1,4-beta-mannosidase</fullName>
    </submittedName>
</protein>
<reference evidence="7 8" key="1">
    <citation type="journal article" date="2019" name="Environ. Microbiol.">
        <title>Species interactions and distinct microbial communities in high Arctic permafrost affected cryosols are associated with the CH4 and CO2 gas fluxes.</title>
        <authorList>
            <person name="Altshuler I."/>
            <person name="Hamel J."/>
            <person name="Turney S."/>
            <person name="Magnuson E."/>
            <person name="Levesque R."/>
            <person name="Greer C."/>
            <person name="Whyte L.G."/>
        </authorList>
    </citation>
    <scope>NUCLEOTIDE SEQUENCE [LARGE SCALE GENOMIC DNA]</scope>
    <source>
        <strain evidence="7 8">S9.2P</strain>
    </source>
</reference>
<comment type="caution">
    <text evidence="7">The sequence shown here is derived from an EMBL/GenBank/DDBJ whole genome shotgun (WGS) entry which is preliminary data.</text>
</comment>
<feature type="active site" description="Nucleophile" evidence="4">
    <location>
        <position position="442"/>
    </location>
</feature>
<dbReference type="AlphaFoldDB" id="A0A502GY80"/>
<dbReference type="InterPro" id="IPR005084">
    <property type="entry name" value="CBM6"/>
</dbReference>
<evidence type="ECO:0000313" key="8">
    <source>
        <dbReference type="Proteomes" id="UP000317646"/>
    </source>
</evidence>
<evidence type="ECO:0000313" key="7">
    <source>
        <dbReference type="EMBL" id="TPG66485.1"/>
    </source>
</evidence>
<dbReference type="InterPro" id="IPR000805">
    <property type="entry name" value="Glyco_hydro_26"/>
</dbReference>
<evidence type="ECO:0000256" key="2">
    <source>
        <dbReference type="ARBA" id="ARBA00022801"/>
    </source>
</evidence>
<evidence type="ECO:0000256" key="3">
    <source>
        <dbReference type="ARBA" id="ARBA00023295"/>
    </source>
</evidence>
<evidence type="ECO:0000256" key="1">
    <source>
        <dbReference type="ARBA" id="ARBA00007754"/>
    </source>
</evidence>
<dbReference type="SUPFAM" id="SSF51445">
    <property type="entry name" value="(Trans)glycosidases"/>
    <property type="match status" value="1"/>
</dbReference>
<evidence type="ECO:0000256" key="4">
    <source>
        <dbReference type="PROSITE-ProRule" id="PRU01100"/>
    </source>
</evidence>
<dbReference type="Proteomes" id="UP000317646">
    <property type="component" value="Unassembled WGS sequence"/>
</dbReference>